<dbReference type="EMBL" id="CAJOBP010054568">
    <property type="protein sequence ID" value="CAF4827445.1"/>
    <property type="molecule type" value="Genomic_DNA"/>
</dbReference>
<organism evidence="2 3">
    <name type="scientific">Rotaria socialis</name>
    <dbReference type="NCBI Taxonomy" id="392032"/>
    <lineage>
        <taxon>Eukaryota</taxon>
        <taxon>Metazoa</taxon>
        <taxon>Spiralia</taxon>
        <taxon>Gnathifera</taxon>
        <taxon>Rotifera</taxon>
        <taxon>Eurotatoria</taxon>
        <taxon>Bdelloidea</taxon>
        <taxon>Philodinida</taxon>
        <taxon>Philodinidae</taxon>
        <taxon>Rotaria</taxon>
    </lineage>
</organism>
<keyword evidence="3" id="KW-1185">Reference proteome</keyword>
<evidence type="ECO:0000256" key="1">
    <source>
        <dbReference type="ARBA" id="ARBA00022729"/>
    </source>
</evidence>
<dbReference type="AlphaFoldDB" id="A0A821QM98"/>
<reference evidence="2" key="1">
    <citation type="submission" date="2021-02" db="EMBL/GenBank/DDBJ databases">
        <authorList>
            <person name="Nowell W R."/>
        </authorList>
    </citation>
    <scope>NUCLEOTIDE SEQUENCE</scope>
</reference>
<dbReference type="InterPro" id="IPR013517">
    <property type="entry name" value="FG-GAP"/>
</dbReference>
<name>A0A821QM98_9BILA</name>
<dbReference type="InterPro" id="IPR028994">
    <property type="entry name" value="Integrin_alpha_N"/>
</dbReference>
<feature type="non-terminal residue" evidence="2">
    <location>
        <position position="74"/>
    </location>
</feature>
<keyword evidence="1" id="KW-0732">Signal</keyword>
<accession>A0A821QM98</accession>
<dbReference type="SUPFAM" id="SSF69318">
    <property type="entry name" value="Integrin alpha N-terminal domain"/>
    <property type="match status" value="1"/>
</dbReference>
<dbReference type="Proteomes" id="UP000663873">
    <property type="component" value="Unassembled WGS sequence"/>
</dbReference>
<comment type="caution">
    <text evidence="2">The sequence shown here is derived from an EMBL/GenBank/DDBJ whole genome shotgun (WGS) entry which is preliminary data.</text>
</comment>
<dbReference type="Gene3D" id="2.30.30.100">
    <property type="match status" value="1"/>
</dbReference>
<dbReference type="Pfam" id="PF13517">
    <property type="entry name" value="FG-GAP_3"/>
    <property type="match status" value="1"/>
</dbReference>
<sequence length="74" mass="7802">MVVANHIVNDIAIYFRQNGTSFSTPIQYPTGNGSTPYIVAVGDFTNDSILDIAVANFGTNSIGVFLGIGNGSFE</sequence>
<gene>
    <name evidence="2" type="ORF">UJA718_LOCUS42439</name>
</gene>
<proteinExistence type="predicted"/>
<protein>
    <submittedName>
        <fullName evidence="2">Uncharacterized protein</fullName>
    </submittedName>
</protein>
<evidence type="ECO:0000313" key="2">
    <source>
        <dbReference type="EMBL" id="CAF4827445.1"/>
    </source>
</evidence>
<evidence type="ECO:0000313" key="3">
    <source>
        <dbReference type="Proteomes" id="UP000663873"/>
    </source>
</evidence>